<dbReference type="InterPro" id="IPR051401">
    <property type="entry name" value="GtrA_CellWall_Glycosyl"/>
</dbReference>
<feature type="transmembrane region" description="Helical" evidence="6">
    <location>
        <begin position="6"/>
        <end position="31"/>
    </location>
</feature>
<dbReference type="GO" id="GO:0016740">
    <property type="term" value="F:transferase activity"/>
    <property type="evidence" value="ECO:0007669"/>
    <property type="project" value="UniProtKB-KW"/>
</dbReference>
<accession>A0A1S1YZT9</accession>
<feature type="transmembrane region" description="Helical" evidence="6">
    <location>
        <begin position="108"/>
        <end position="127"/>
    </location>
</feature>
<keyword evidence="3 6" id="KW-0812">Transmembrane</keyword>
<comment type="caution">
    <text evidence="8">The sequence shown here is derived from an EMBL/GenBank/DDBJ whole genome shotgun (WGS) entry which is preliminary data.</text>
</comment>
<feature type="transmembrane region" description="Helical" evidence="6">
    <location>
        <begin position="77"/>
        <end position="96"/>
    </location>
</feature>
<dbReference type="OrthoDB" id="9812049at2"/>
<dbReference type="GO" id="GO:0005886">
    <property type="term" value="C:plasma membrane"/>
    <property type="evidence" value="ECO:0007669"/>
    <property type="project" value="TreeGrafter"/>
</dbReference>
<evidence type="ECO:0000256" key="2">
    <source>
        <dbReference type="ARBA" id="ARBA00009399"/>
    </source>
</evidence>
<comment type="subcellular location">
    <subcellularLocation>
        <location evidence="1">Membrane</location>
        <topology evidence="1">Multi-pass membrane protein</topology>
    </subcellularLocation>
</comment>
<dbReference type="RefSeq" id="WP_044221489.1">
    <property type="nucleotide sequence ID" value="NZ_JRYR02000001.1"/>
</dbReference>
<protein>
    <submittedName>
        <fullName evidence="8">Glycosyl transferase family 2</fullName>
    </submittedName>
</protein>
<reference evidence="8 9" key="1">
    <citation type="journal article" date="2012" name="Int. J. Syst. Evol. Microbiol.">
        <title>Flammeovirga pacifica sp. nov., isolated from deep-sea sediment.</title>
        <authorList>
            <person name="Xu H."/>
            <person name="Fu Y."/>
            <person name="Yang N."/>
            <person name="Ding Z."/>
            <person name="Lai Q."/>
            <person name="Zeng R."/>
        </authorList>
    </citation>
    <scope>NUCLEOTIDE SEQUENCE [LARGE SCALE GENOMIC DNA]</scope>
    <source>
        <strain evidence="9">DSM 24597 / LMG 26175 / WPAGA1</strain>
    </source>
</reference>
<dbReference type="EMBL" id="JRYR02000001">
    <property type="protein sequence ID" value="OHX66524.1"/>
    <property type="molecule type" value="Genomic_DNA"/>
</dbReference>
<comment type="similarity">
    <text evidence="2">Belongs to the GtrA family.</text>
</comment>
<dbReference type="PANTHER" id="PTHR38459:SF1">
    <property type="entry name" value="PROPHAGE BACTOPRENOL-LINKED GLUCOSE TRANSLOCASE HOMOLOG"/>
    <property type="match status" value="1"/>
</dbReference>
<dbReference type="InterPro" id="IPR007267">
    <property type="entry name" value="GtrA_DPMS_TM"/>
</dbReference>
<evidence type="ECO:0000256" key="6">
    <source>
        <dbReference type="SAM" id="Phobius"/>
    </source>
</evidence>
<evidence type="ECO:0000256" key="1">
    <source>
        <dbReference type="ARBA" id="ARBA00004141"/>
    </source>
</evidence>
<feature type="transmembrane region" description="Helical" evidence="6">
    <location>
        <begin position="40"/>
        <end position="57"/>
    </location>
</feature>
<organism evidence="8 9">
    <name type="scientific">Flammeovirga pacifica</name>
    <dbReference type="NCBI Taxonomy" id="915059"/>
    <lineage>
        <taxon>Bacteria</taxon>
        <taxon>Pseudomonadati</taxon>
        <taxon>Bacteroidota</taxon>
        <taxon>Cytophagia</taxon>
        <taxon>Cytophagales</taxon>
        <taxon>Flammeovirgaceae</taxon>
        <taxon>Flammeovirga</taxon>
    </lineage>
</organism>
<keyword evidence="4 6" id="KW-1133">Transmembrane helix</keyword>
<gene>
    <name evidence="8" type="ORF">NH26_09230</name>
</gene>
<dbReference type="Proteomes" id="UP000179797">
    <property type="component" value="Unassembled WGS sequence"/>
</dbReference>
<keyword evidence="5 6" id="KW-0472">Membrane</keyword>
<keyword evidence="8" id="KW-0808">Transferase</keyword>
<evidence type="ECO:0000313" key="8">
    <source>
        <dbReference type="EMBL" id="OHX66524.1"/>
    </source>
</evidence>
<evidence type="ECO:0000313" key="9">
    <source>
        <dbReference type="Proteomes" id="UP000179797"/>
    </source>
</evidence>
<sequence length="128" mass="14837">MNWEVLFWKFVKFGVVGFSGLFVDFGITYLVKEVMKGHKYLANSLGFICAATSNYFLNRIWTFESQNEQIGVEYFKFFGVAVIGLLFSNAIIWVLHEKVKMNFYVAKIIAIGVVVVWNFFANLIFTFK</sequence>
<feature type="domain" description="GtrA/DPMS transmembrane" evidence="7">
    <location>
        <begin position="12"/>
        <end position="127"/>
    </location>
</feature>
<evidence type="ECO:0000256" key="4">
    <source>
        <dbReference type="ARBA" id="ARBA00022989"/>
    </source>
</evidence>
<dbReference type="Pfam" id="PF04138">
    <property type="entry name" value="GtrA_DPMS_TM"/>
    <property type="match status" value="1"/>
</dbReference>
<keyword evidence="9" id="KW-1185">Reference proteome</keyword>
<name>A0A1S1YZT9_FLAPC</name>
<evidence type="ECO:0000259" key="7">
    <source>
        <dbReference type="Pfam" id="PF04138"/>
    </source>
</evidence>
<dbReference type="STRING" id="915059.NH26_09230"/>
<evidence type="ECO:0000256" key="5">
    <source>
        <dbReference type="ARBA" id="ARBA00023136"/>
    </source>
</evidence>
<dbReference type="PANTHER" id="PTHR38459">
    <property type="entry name" value="PROPHAGE BACTOPRENOL-LINKED GLUCOSE TRANSLOCASE HOMOLOG"/>
    <property type="match status" value="1"/>
</dbReference>
<proteinExistence type="inferred from homology"/>
<dbReference type="GO" id="GO:0000271">
    <property type="term" value="P:polysaccharide biosynthetic process"/>
    <property type="evidence" value="ECO:0007669"/>
    <property type="project" value="InterPro"/>
</dbReference>
<dbReference type="AlphaFoldDB" id="A0A1S1YZT9"/>
<evidence type="ECO:0000256" key="3">
    <source>
        <dbReference type="ARBA" id="ARBA00022692"/>
    </source>
</evidence>